<sequence length="274" mass="31520">TGVMFDAWLNRTMTVANRVLAVVRARFFLHFWRAHIEQMHNRYGDLYTTARSFITAPSFHIFNRLCDSMLLLIIIYARRYPNQPFCPWLLGTEFVEHFFGFARMMLPNFTWAEFVKLVQHVMVRQQILLSGSFKEKRERNARLGYVLDFDASPLTAEDRQLAEVKLSDADMDSLVELGFQEAAAICNQLHHIPAPKPTPLRHLNLALLGVVSAKIKSPRGDDYDSDDDDEYYDKEDEQEALSEPSSSNLASVTHATARYAALCEDYEEAVNEFN</sequence>
<evidence type="ECO:0000313" key="2">
    <source>
        <dbReference type="EMBL" id="KAK7059276.1"/>
    </source>
</evidence>
<reference evidence="2 3" key="1">
    <citation type="journal article" date="2024" name="J Genomics">
        <title>Draft genome sequencing and assembly of Favolaschia claudopus CIRM-BRFM 2984 isolated from oak limbs.</title>
        <authorList>
            <person name="Navarro D."/>
            <person name="Drula E."/>
            <person name="Chaduli D."/>
            <person name="Cazenave R."/>
            <person name="Ahrendt S."/>
            <person name="Wang J."/>
            <person name="Lipzen A."/>
            <person name="Daum C."/>
            <person name="Barry K."/>
            <person name="Grigoriev I.V."/>
            <person name="Favel A."/>
            <person name="Rosso M.N."/>
            <person name="Martin F."/>
        </authorList>
    </citation>
    <scope>NUCLEOTIDE SEQUENCE [LARGE SCALE GENOMIC DNA]</scope>
    <source>
        <strain evidence="2 3">CIRM-BRFM 2984</strain>
    </source>
</reference>
<comment type="caution">
    <text evidence="2">The sequence shown here is derived from an EMBL/GenBank/DDBJ whole genome shotgun (WGS) entry which is preliminary data.</text>
</comment>
<organism evidence="2 3">
    <name type="scientific">Favolaschia claudopus</name>
    <dbReference type="NCBI Taxonomy" id="2862362"/>
    <lineage>
        <taxon>Eukaryota</taxon>
        <taxon>Fungi</taxon>
        <taxon>Dikarya</taxon>
        <taxon>Basidiomycota</taxon>
        <taxon>Agaricomycotina</taxon>
        <taxon>Agaricomycetes</taxon>
        <taxon>Agaricomycetidae</taxon>
        <taxon>Agaricales</taxon>
        <taxon>Marasmiineae</taxon>
        <taxon>Mycenaceae</taxon>
        <taxon>Favolaschia</taxon>
    </lineage>
</organism>
<feature type="region of interest" description="Disordered" evidence="1">
    <location>
        <begin position="217"/>
        <end position="249"/>
    </location>
</feature>
<dbReference type="EMBL" id="JAWWNJ010000003">
    <property type="protein sequence ID" value="KAK7059276.1"/>
    <property type="molecule type" value="Genomic_DNA"/>
</dbReference>
<protein>
    <submittedName>
        <fullName evidence="2">Uncharacterized protein</fullName>
    </submittedName>
</protein>
<proteinExistence type="predicted"/>
<gene>
    <name evidence="2" type="ORF">R3P38DRAFT_2496542</name>
</gene>
<name>A0AAW0E724_9AGAR</name>
<evidence type="ECO:0000256" key="1">
    <source>
        <dbReference type="SAM" id="MobiDB-lite"/>
    </source>
</evidence>
<evidence type="ECO:0000313" key="3">
    <source>
        <dbReference type="Proteomes" id="UP001362999"/>
    </source>
</evidence>
<keyword evidence="3" id="KW-1185">Reference proteome</keyword>
<accession>A0AAW0E724</accession>
<dbReference type="AlphaFoldDB" id="A0AAW0E724"/>
<feature type="non-terminal residue" evidence="2">
    <location>
        <position position="1"/>
    </location>
</feature>
<feature type="compositionally biased region" description="Acidic residues" evidence="1">
    <location>
        <begin position="223"/>
        <end position="240"/>
    </location>
</feature>
<dbReference type="Proteomes" id="UP001362999">
    <property type="component" value="Unassembled WGS sequence"/>
</dbReference>